<keyword evidence="2" id="KW-1185">Reference proteome</keyword>
<organism evidence="1 2">
    <name type="scientific">Zalaria obscura</name>
    <dbReference type="NCBI Taxonomy" id="2024903"/>
    <lineage>
        <taxon>Eukaryota</taxon>
        <taxon>Fungi</taxon>
        <taxon>Dikarya</taxon>
        <taxon>Ascomycota</taxon>
        <taxon>Pezizomycotina</taxon>
        <taxon>Dothideomycetes</taxon>
        <taxon>Dothideomycetidae</taxon>
        <taxon>Dothideales</taxon>
        <taxon>Zalariaceae</taxon>
        <taxon>Zalaria</taxon>
    </lineage>
</organism>
<dbReference type="EMBL" id="JAMKPW020000002">
    <property type="protein sequence ID" value="KAK8220057.1"/>
    <property type="molecule type" value="Genomic_DNA"/>
</dbReference>
<reference evidence="1" key="1">
    <citation type="submission" date="2024-02" db="EMBL/GenBank/DDBJ databases">
        <title>Metagenome Assembled Genome of Zalaria obscura JY119.</title>
        <authorList>
            <person name="Vighnesh L."/>
            <person name="Jagadeeshwari U."/>
            <person name="Venkata Ramana C."/>
            <person name="Sasikala C."/>
        </authorList>
    </citation>
    <scope>NUCLEOTIDE SEQUENCE</scope>
    <source>
        <strain evidence="1">JY119</strain>
    </source>
</reference>
<name>A0ACC3SNI1_9PEZI</name>
<accession>A0ACC3SNI1</accession>
<protein>
    <submittedName>
        <fullName evidence="1">Uncharacterized protein</fullName>
    </submittedName>
</protein>
<evidence type="ECO:0000313" key="2">
    <source>
        <dbReference type="Proteomes" id="UP001320706"/>
    </source>
</evidence>
<dbReference type="Proteomes" id="UP001320706">
    <property type="component" value="Unassembled WGS sequence"/>
</dbReference>
<sequence length="655" mass="69837">MENRMCMETNGGGQGYGWDLDGGGDGFAGQTGLLNKKRTVSHVEFTTDRTMTSNLPLLAPPAVSANGWQGSLHVPPETRANLSSKGIVIFSGGSAANSLVDVFNTVAESNASTLSYVIPISDNGGSSSELIRVFGGPVLRPRLSFYIVNATSARLTKEPIRVAWSAPYFNSIAHLIPHQLDPAITADLGRLVRLIPDNGDPHSEAAAIKALFNHRLPRDSRAARQEWWDIVEAQHSLWDNISTPKKELIRSYLNYVNAEIVKRLRPSSRFDFSGASIGNLFLTGTLWESARLFTSSLESAIYLLSSLCAVPPSISVLPAINTNFAHHISAGLADGTVITGQNNISHPAVPVAAPPGIPTPASSTPIPLSTTSTPPPEQTQPNGPSATTDRHIFTPPPAPASPTTYLRTETEHADTIEDANPPGSLPSLRKPALTFSKAHAESDALPARIQRLWYINPYGDEIRLPANPRVLDALATAHSIVYSIGSLFTSIIPSLILRGVGDAIATNPSCKAKVLILNGCLDRETGPPSCPFAATDFVAAIADAARSSRLATATASAAPGRATRTEWRDYVTHVLYVEGPGTPRVDREALMEVGIECIRVIGRRVDVNAGADEGAGEEVGCRYDGKALGQALEMVVGGVAGKVKGERSRRNTLER</sequence>
<evidence type="ECO:0000313" key="1">
    <source>
        <dbReference type="EMBL" id="KAK8220057.1"/>
    </source>
</evidence>
<comment type="caution">
    <text evidence="1">The sequence shown here is derived from an EMBL/GenBank/DDBJ whole genome shotgun (WGS) entry which is preliminary data.</text>
</comment>
<gene>
    <name evidence="1" type="ORF">M8818_000473</name>
</gene>
<proteinExistence type="predicted"/>